<organism evidence="1 2">
    <name type="scientific">Racocetra fulgida</name>
    <dbReference type="NCBI Taxonomy" id="60492"/>
    <lineage>
        <taxon>Eukaryota</taxon>
        <taxon>Fungi</taxon>
        <taxon>Fungi incertae sedis</taxon>
        <taxon>Mucoromycota</taxon>
        <taxon>Glomeromycotina</taxon>
        <taxon>Glomeromycetes</taxon>
        <taxon>Diversisporales</taxon>
        <taxon>Gigasporaceae</taxon>
        <taxon>Racocetra</taxon>
    </lineage>
</organism>
<comment type="caution">
    <text evidence="1">The sequence shown here is derived from an EMBL/GenBank/DDBJ whole genome shotgun (WGS) entry which is preliminary data.</text>
</comment>
<feature type="non-terminal residue" evidence="1">
    <location>
        <position position="1"/>
    </location>
</feature>
<sequence>ALDLITYTVTENNNIVLEQNRYILEPFQLNNKKLEISLIIDLLNINFGRQDSTEVFQLIVENSNMKFDSIIIVESKVQNANKNL</sequence>
<proteinExistence type="predicted"/>
<keyword evidence="2" id="KW-1185">Reference proteome</keyword>
<protein>
    <submittedName>
        <fullName evidence="1">4585_t:CDS:1</fullName>
    </submittedName>
</protein>
<dbReference type="EMBL" id="CAJVPZ010021142">
    <property type="protein sequence ID" value="CAG8704877.1"/>
    <property type="molecule type" value="Genomic_DNA"/>
</dbReference>
<reference evidence="1" key="1">
    <citation type="submission" date="2021-06" db="EMBL/GenBank/DDBJ databases">
        <authorList>
            <person name="Kallberg Y."/>
            <person name="Tangrot J."/>
            <person name="Rosling A."/>
        </authorList>
    </citation>
    <scope>NUCLEOTIDE SEQUENCE</scope>
    <source>
        <strain evidence="1">IN212</strain>
    </source>
</reference>
<gene>
    <name evidence="1" type="ORF">RFULGI_LOCUS10567</name>
</gene>
<name>A0A9N9N5U7_9GLOM</name>
<dbReference type="OrthoDB" id="2490904at2759"/>
<dbReference type="AlphaFoldDB" id="A0A9N9N5U7"/>
<dbReference type="Proteomes" id="UP000789396">
    <property type="component" value="Unassembled WGS sequence"/>
</dbReference>
<evidence type="ECO:0000313" key="2">
    <source>
        <dbReference type="Proteomes" id="UP000789396"/>
    </source>
</evidence>
<evidence type="ECO:0000313" key="1">
    <source>
        <dbReference type="EMBL" id="CAG8704877.1"/>
    </source>
</evidence>
<accession>A0A9N9N5U7</accession>